<keyword evidence="1" id="KW-1133">Transmembrane helix</keyword>
<dbReference type="AlphaFoldDB" id="A0A5P2FV13"/>
<name>A0A5P2FV13_9BACT</name>
<gene>
    <name evidence="2" type="ORF">E0W69_001115</name>
</gene>
<reference evidence="2 3" key="1">
    <citation type="submission" date="2019-09" db="EMBL/GenBank/DDBJ databases">
        <title>Complete genome sequence of Arachidicoccus sp. B3-10 isolated from apple orchard soil.</title>
        <authorList>
            <person name="Kim H.S."/>
            <person name="Han K.-I."/>
            <person name="Suh M.K."/>
            <person name="Lee K.C."/>
            <person name="Eom M.K."/>
            <person name="Kim J.-S."/>
            <person name="Kang S.W."/>
            <person name="Sin Y."/>
            <person name="Lee J.-S."/>
        </authorList>
    </citation>
    <scope>NUCLEOTIDE SEQUENCE [LARGE SCALE GENOMIC DNA]</scope>
    <source>
        <strain evidence="2 3">B3-10</strain>
    </source>
</reference>
<accession>A0A5P2FV13</accession>
<dbReference type="Proteomes" id="UP000292424">
    <property type="component" value="Chromosome"/>
</dbReference>
<evidence type="ECO:0000313" key="2">
    <source>
        <dbReference type="EMBL" id="QES87316.1"/>
    </source>
</evidence>
<evidence type="ECO:0000313" key="3">
    <source>
        <dbReference type="Proteomes" id="UP000292424"/>
    </source>
</evidence>
<dbReference type="RefSeq" id="WP_131328194.1">
    <property type="nucleotide sequence ID" value="NZ_CP044016.1"/>
</dbReference>
<protein>
    <submittedName>
        <fullName evidence="2">Uncharacterized protein</fullName>
    </submittedName>
</protein>
<dbReference type="EMBL" id="CP044016">
    <property type="protein sequence ID" value="QES87316.1"/>
    <property type="molecule type" value="Genomic_DNA"/>
</dbReference>
<evidence type="ECO:0000256" key="1">
    <source>
        <dbReference type="SAM" id="Phobius"/>
    </source>
</evidence>
<organism evidence="2 3">
    <name type="scientific">Rhizosphaericola mali</name>
    <dbReference type="NCBI Taxonomy" id="2545455"/>
    <lineage>
        <taxon>Bacteria</taxon>
        <taxon>Pseudomonadati</taxon>
        <taxon>Bacteroidota</taxon>
        <taxon>Chitinophagia</taxon>
        <taxon>Chitinophagales</taxon>
        <taxon>Chitinophagaceae</taxon>
        <taxon>Rhizosphaericola</taxon>
    </lineage>
</organism>
<keyword evidence="1" id="KW-0812">Transmembrane</keyword>
<feature type="transmembrane region" description="Helical" evidence="1">
    <location>
        <begin position="7"/>
        <end position="28"/>
    </location>
</feature>
<proteinExistence type="predicted"/>
<feature type="transmembrane region" description="Helical" evidence="1">
    <location>
        <begin position="34"/>
        <end position="54"/>
    </location>
</feature>
<dbReference type="KEGG" id="arac:E0W69_001115"/>
<sequence>MEKKGKGIVLLTIGILIILSAWIIQPFMNENKNIQSGLLGGGFALALFSFVFLIKPPQKKNRL</sequence>
<keyword evidence="1" id="KW-0472">Membrane</keyword>
<keyword evidence="3" id="KW-1185">Reference proteome</keyword>